<name>A0ACC2DST8_DIPCM</name>
<accession>A0ACC2DST8</accession>
<dbReference type="EMBL" id="CM055096">
    <property type="protein sequence ID" value="KAJ7557398.1"/>
    <property type="molecule type" value="Genomic_DNA"/>
</dbReference>
<reference evidence="2" key="1">
    <citation type="journal article" date="2024" name="Proc. Natl. Acad. Sci. U.S.A.">
        <title>Extraordinary preservation of gene collinearity over three hundred million years revealed in homosporous lycophytes.</title>
        <authorList>
            <person name="Li C."/>
            <person name="Wickell D."/>
            <person name="Kuo L.Y."/>
            <person name="Chen X."/>
            <person name="Nie B."/>
            <person name="Liao X."/>
            <person name="Peng D."/>
            <person name="Ji J."/>
            <person name="Jenkins J."/>
            <person name="Williams M."/>
            <person name="Shu S."/>
            <person name="Plott C."/>
            <person name="Barry K."/>
            <person name="Rajasekar S."/>
            <person name="Grimwood J."/>
            <person name="Han X."/>
            <person name="Sun S."/>
            <person name="Hou Z."/>
            <person name="He W."/>
            <person name="Dai G."/>
            <person name="Sun C."/>
            <person name="Schmutz J."/>
            <person name="Leebens-Mack J.H."/>
            <person name="Li F.W."/>
            <person name="Wang L."/>
        </authorList>
    </citation>
    <scope>NUCLEOTIDE SEQUENCE [LARGE SCALE GENOMIC DNA]</scope>
    <source>
        <strain evidence="2">cv. PW_Plant_1</strain>
    </source>
</reference>
<protein>
    <submittedName>
        <fullName evidence="1">Uncharacterized protein</fullName>
    </submittedName>
</protein>
<organism evidence="1 2">
    <name type="scientific">Diphasiastrum complanatum</name>
    <name type="common">Issler's clubmoss</name>
    <name type="synonym">Lycopodium complanatum</name>
    <dbReference type="NCBI Taxonomy" id="34168"/>
    <lineage>
        <taxon>Eukaryota</taxon>
        <taxon>Viridiplantae</taxon>
        <taxon>Streptophyta</taxon>
        <taxon>Embryophyta</taxon>
        <taxon>Tracheophyta</taxon>
        <taxon>Lycopodiopsida</taxon>
        <taxon>Lycopodiales</taxon>
        <taxon>Lycopodiaceae</taxon>
        <taxon>Lycopodioideae</taxon>
        <taxon>Diphasiastrum</taxon>
    </lineage>
</organism>
<proteinExistence type="predicted"/>
<evidence type="ECO:0000313" key="2">
    <source>
        <dbReference type="Proteomes" id="UP001162992"/>
    </source>
</evidence>
<dbReference type="Proteomes" id="UP001162992">
    <property type="component" value="Chromosome 5"/>
</dbReference>
<sequence>MARGGISRQKPRRDKANKTGGHSYHGGKTRRDSDARGGRGDRRGGDNRRNISRHMDSGNEDGSIGHLLPPSSYRGQVDPETLSYFSELSALIVEGGSVLDPTEKATLSVNALDETRGKELPLACHAGCSRVLENILVSCDVVHTLSFLNNCISDLPLMLLDPSASHVVQAAMRSISNALLHHDKHAVWFKTFETTFAKVCKAVGEKAAEVMCSRYGSHVLRDIISILSGVSVDMSSKEVTNKSRTQLEGRLTMKAVSKNFVQLKHQGFPELLKSLATTILEACREMAAQLCADSAAGPVLQAILKALSGEKEFVTLAIATIMGCWKGNAASEGKVLENAHIEAITEMMKDRSSSHLIEVILQIAPDPLYVEMFQRFFRHRLLPLSLHQCANFAVQSLIASARHQGQVNLVLDELEESFAPLIEERRAGVVSSILAACGRFRTRQREVCRALAHAINRDVSTLNVTVPRMLFLEDFASSRKTGSQWEPSFGKKMSVLGSAMLQMIFSFPQDCNQQFSTSFAALEADQVLATVKDVSGRHVLEAFILSSAPLKHKHRSISKLKGHFAELATHPVSSFTVEKCFSIADINLKEAITSELVSVEDNLTRSKHGPYLLKRFDVTGYAKQPGQWKQRQSSKQGTREAFAELFSSENSAKIKHDGSTPALEDASNPNELPTIKHKSQQNATVDNEVVDGTVDHLRHRNVAKKDSKVHMDVTYMQRPWKSCEEESRVLTESMQGQTKASFQKIEVCVKPKLSEGKLKRQRSDTEEFSSERNEPFVAPTIQTQTDVLEKRKKTKTRIL</sequence>
<evidence type="ECO:0000313" key="1">
    <source>
        <dbReference type="EMBL" id="KAJ7557398.1"/>
    </source>
</evidence>
<gene>
    <name evidence="1" type="ORF">O6H91_05G125000</name>
</gene>
<comment type="caution">
    <text evidence="1">The sequence shown here is derived from an EMBL/GenBank/DDBJ whole genome shotgun (WGS) entry which is preliminary data.</text>
</comment>
<keyword evidence="2" id="KW-1185">Reference proteome</keyword>